<feature type="signal peptide" evidence="3">
    <location>
        <begin position="1"/>
        <end position="23"/>
    </location>
</feature>
<feature type="compositionally biased region" description="Basic and acidic residues" evidence="1">
    <location>
        <begin position="170"/>
        <end position="185"/>
    </location>
</feature>
<dbReference type="AlphaFoldDB" id="A0AA46X1U9"/>
<geneLocation type="plasmid" evidence="4 5">
    <name>pGD02.2.2</name>
</geneLocation>
<dbReference type="RefSeq" id="WP_229582535.1">
    <property type="nucleotide sequence ID" value="NZ_CP083976.1"/>
</dbReference>
<evidence type="ECO:0000313" key="5">
    <source>
        <dbReference type="Proteomes" id="UP001162740"/>
    </source>
</evidence>
<keyword evidence="4" id="KW-0614">Plasmid</keyword>
<protein>
    <submittedName>
        <fullName evidence="4">Uncharacterized protein</fullName>
    </submittedName>
</protein>
<proteinExistence type="predicted"/>
<dbReference type="EMBL" id="CP083976">
    <property type="protein sequence ID" value="UZF48510.1"/>
    <property type="molecule type" value="Genomic_DNA"/>
</dbReference>
<name>A0AA46X1U9_RHORH</name>
<dbReference type="Proteomes" id="UP001162740">
    <property type="component" value="Plasmid pGD02.2.2"/>
</dbReference>
<evidence type="ECO:0000313" key="4">
    <source>
        <dbReference type="EMBL" id="UZF48510.1"/>
    </source>
</evidence>
<feature type="chain" id="PRO_5041469009" evidence="3">
    <location>
        <begin position="24"/>
        <end position="196"/>
    </location>
</feature>
<keyword evidence="2" id="KW-1133">Transmembrane helix</keyword>
<keyword evidence="3" id="KW-0732">Signal</keyword>
<keyword evidence="2" id="KW-0472">Membrane</keyword>
<evidence type="ECO:0000256" key="1">
    <source>
        <dbReference type="SAM" id="MobiDB-lite"/>
    </source>
</evidence>
<sequence length="196" mass="20439">MAGTALPTLLALLFLGMFSLAVATDAVPSDNKAVAFAPAFYSVTVMGGLVTSILGFEILEAVLRRSDDPTRGWARAGLLILVAVSVMFVIACLLALPAVALGTAANGIGASIALLRSAPRSRFGFRASWALLWTSLTLAIGAAAWLAVTVRNALGCQAEEHARGCPGVRRRGEDLSGPTEREARSEGWSVAKRLAC</sequence>
<feature type="transmembrane region" description="Helical" evidence="2">
    <location>
        <begin position="39"/>
        <end position="60"/>
    </location>
</feature>
<reference evidence="4 5" key="1">
    <citation type="journal article" date="2021" name="Front. Microbiol.">
        <title>Bacterial Transformation of Aromatic Monomers in Softwood Black Liquor.</title>
        <authorList>
            <person name="Navas L.E."/>
            <person name="Dexter G."/>
            <person name="Liu J."/>
            <person name="Levy-Booth D."/>
            <person name="Cho M."/>
            <person name="Jang S.K."/>
            <person name="Mansfield S.D."/>
            <person name="Renneckar S."/>
            <person name="Mohn W.W."/>
            <person name="Eltis L.D."/>
        </authorList>
    </citation>
    <scope>NUCLEOTIDE SEQUENCE [LARGE SCALE GENOMIC DNA]</scope>
    <source>
        <strain evidence="4 5">GD02</strain>
    </source>
</reference>
<accession>A0AA46X1U9</accession>
<gene>
    <name evidence="4" type="ORF">KUM34_029515</name>
</gene>
<feature type="transmembrane region" description="Helical" evidence="2">
    <location>
        <begin position="72"/>
        <end position="90"/>
    </location>
</feature>
<keyword evidence="2" id="KW-0812">Transmembrane</keyword>
<evidence type="ECO:0000256" key="3">
    <source>
        <dbReference type="SAM" id="SignalP"/>
    </source>
</evidence>
<evidence type="ECO:0000256" key="2">
    <source>
        <dbReference type="SAM" id="Phobius"/>
    </source>
</evidence>
<organism evidence="4 5">
    <name type="scientific">Rhodococcus rhodochrous</name>
    <dbReference type="NCBI Taxonomy" id="1829"/>
    <lineage>
        <taxon>Bacteria</taxon>
        <taxon>Bacillati</taxon>
        <taxon>Actinomycetota</taxon>
        <taxon>Actinomycetes</taxon>
        <taxon>Mycobacteriales</taxon>
        <taxon>Nocardiaceae</taxon>
        <taxon>Rhodococcus</taxon>
    </lineage>
</organism>
<feature type="region of interest" description="Disordered" evidence="1">
    <location>
        <begin position="166"/>
        <end position="188"/>
    </location>
</feature>
<feature type="transmembrane region" description="Helical" evidence="2">
    <location>
        <begin position="127"/>
        <end position="148"/>
    </location>
</feature>